<dbReference type="eggNOG" id="KOG2450">
    <property type="taxonomic scope" value="Eukaryota"/>
</dbReference>
<dbReference type="PANTHER" id="PTHR11699">
    <property type="entry name" value="ALDEHYDE DEHYDROGENASE-RELATED"/>
    <property type="match status" value="1"/>
</dbReference>
<sequence>MSSSAIQVARRIAPAQLRVSLQAIPILPGHARTAPFTSAADTCRTTARFLSTTRSMARGLRLWPARPAPHSPTPLPNGVAPVQGKSTPEREVVDVPDATEEDVRNAVTSAAQAFESGWGAMAPTARRDYMFRIGDALESNAEAFAELEVRQTGKLFTDAVGEVREAASAFKYFSGWADKIDGHLYSMSDATMDATSVYVPKGVCAIITAFNYPLMLACWKLAPALAAGNTAVIKPSETTSLSILALRDLITSVLPTDTPSPVHVVPGDARVGQLLTSHADIAHVSFTGSTRVGAQLVETDARAQRMRPHTLELGGKNTLVIDASADLDAAVRVALDAGWANAGQNCCQAARVLAHRDVHEEVVEKLVDAVEKKIGAKPPGSLYDGAARMGMLAFEAHADRVRSDIEVALASGLSLAHPRDPNALYDAHAPEWVPPVLFRAVPDAHAIAQNELFGPVVAVLDPFTDIQEAVTRVNNTRYSLAAGILSNDEARIRKFVRDARAGIVWVNTWNVSPVNVPFGGTGRSGMGKELGLLGLKEFLFAKSIIRGYS</sequence>
<accession>A0A0L0S0S0</accession>
<dbReference type="InterPro" id="IPR016161">
    <property type="entry name" value="Ald_DH/histidinol_DH"/>
</dbReference>
<evidence type="ECO:0000256" key="1">
    <source>
        <dbReference type="ARBA" id="ARBA00009986"/>
    </source>
</evidence>
<organism evidence="7 8">
    <name type="scientific">Allomyces macrogynus (strain ATCC 38327)</name>
    <name type="common">Allomyces javanicus var. macrogynus</name>
    <dbReference type="NCBI Taxonomy" id="578462"/>
    <lineage>
        <taxon>Eukaryota</taxon>
        <taxon>Fungi</taxon>
        <taxon>Fungi incertae sedis</taxon>
        <taxon>Blastocladiomycota</taxon>
        <taxon>Blastocladiomycetes</taxon>
        <taxon>Blastocladiales</taxon>
        <taxon>Blastocladiaceae</taxon>
        <taxon>Allomyces</taxon>
    </lineage>
</organism>
<dbReference type="InterPro" id="IPR016163">
    <property type="entry name" value="Ald_DH_C"/>
</dbReference>
<evidence type="ECO:0000256" key="5">
    <source>
        <dbReference type="SAM" id="MobiDB-lite"/>
    </source>
</evidence>
<dbReference type="EMBL" id="GG745330">
    <property type="protein sequence ID" value="KNE56168.1"/>
    <property type="molecule type" value="Genomic_DNA"/>
</dbReference>
<protein>
    <recommendedName>
        <fullName evidence="6">Aldehyde dehydrogenase domain-containing protein</fullName>
    </recommendedName>
</protein>
<comment type="similarity">
    <text evidence="1 4">Belongs to the aldehyde dehydrogenase family.</text>
</comment>
<dbReference type="SUPFAM" id="SSF53720">
    <property type="entry name" value="ALDH-like"/>
    <property type="match status" value="1"/>
</dbReference>
<dbReference type="GO" id="GO:0016620">
    <property type="term" value="F:oxidoreductase activity, acting on the aldehyde or oxo group of donors, NAD or NADP as acceptor"/>
    <property type="evidence" value="ECO:0007669"/>
    <property type="project" value="InterPro"/>
</dbReference>
<dbReference type="OMA" id="NNGQTCH"/>
<dbReference type="VEuPathDB" id="FungiDB:AMAG_02003"/>
<evidence type="ECO:0000313" key="8">
    <source>
        <dbReference type="Proteomes" id="UP000054350"/>
    </source>
</evidence>
<evidence type="ECO:0000256" key="2">
    <source>
        <dbReference type="ARBA" id="ARBA00023002"/>
    </source>
</evidence>
<feature type="region of interest" description="Disordered" evidence="5">
    <location>
        <begin position="67"/>
        <end position="91"/>
    </location>
</feature>
<dbReference type="PROSITE" id="PS00687">
    <property type="entry name" value="ALDEHYDE_DEHYDR_GLU"/>
    <property type="match status" value="1"/>
</dbReference>
<dbReference type="STRING" id="578462.A0A0L0S0S0"/>
<dbReference type="Proteomes" id="UP000054350">
    <property type="component" value="Unassembled WGS sequence"/>
</dbReference>
<reference evidence="7 8" key="1">
    <citation type="submission" date="2009-11" db="EMBL/GenBank/DDBJ databases">
        <title>Annotation of Allomyces macrogynus ATCC 38327.</title>
        <authorList>
            <consortium name="The Broad Institute Genome Sequencing Platform"/>
            <person name="Russ C."/>
            <person name="Cuomo C."/>
            <person name="Burger G."/>
            <person name="Gray M.W."/>
            <person name="Holland P.W.H."/>
            <person name="King N."/>
            <person name="Lang F.B.F."/>
            <person name="Roger A.J."/>
            <person name="Ruiz-Trillo I."/>
            <person name="Young S.K."/>
            <person name="Zeng Q."/>
            <person name="Gargeya S."/>
            <person name="Fitzgerald M."/>
            <person name="Haas B."/>
            <person name="Abouelleil A."/>
            <person name="Alvarado L."/>
            <person name="Arachchi H.M."/>
            <person name="Berlin A."/>
            <person name="Chapman S.B."/>
            <person name="Gearin G."/>
            <person name="Goldberg J."/>
            <person name="Griggs A."/>
            <person name="Gujja S."/>
            <person name="Hansen M."/>
            <person name="Heiman D."/>
            <person name="Howarth C."/>
            <person name="Larimer J."/>
            <person name="Lui A."/>
            <person name="MacDonald P.J.P."/>
            <person name="McCowen C."/>
            <person name="Montmayeur A."/>
            <person name="Murphy C."/>
            <person name="Neiman D."/>
            <person name="Pearson M."/>
            <person name="Priest M."/>
            <person name="Roberts A."/>
            <person name="Saif S."/>
            <person name="Shea T."/>
            <person name="Sisk P."/>
            <person name="Stolte C."/>
            <person name="Sykes S."/>
            <person name="Wortman J."/>
            <person name="Nusbaum C."/>
            <person name="Birren B."/>
        </authorList>
    </citation>
    <scope>NUCLEOTIDE SEQUENCE [LARGE SCALE GENOMIC DNA]</scope>
    <source>
        <strain evidence="7 8">ATCC 38327</strain>
    </source>
</reference>
<dbReference type="Gene3D" id="3.40.605.10">
    <property type="entry name" value="Aldehyde Dehydrogenase, Chain A, domain 1"/>
    <property type="match status" value="1"/>
</dbReference>
<dbReference type="InterPro" id="IPR016162">
    <property type="entry name" value="Ald_DH_N"/>
</dbReference>
<dbReference type="OrthoDB" id="310895at2759"/>
<dbReference type="InterPro" id="IPR029510">
    <property type="entry name" value="Ald_DH_CS_GLU"/>
</dbReference>
<keyword evidence="2 4" id="KW-0560">Oxidoreductase</keyword>
<evidence type="ECO:0000256" key="4">
    <source>
        <dbReference type="RuleBase" id="RU003345"/>
    </source>
</evidence>
<proteinExistence type="inferred from homology"/>
<feature type="active site" evidence="3">
    <location>
        <position position="312"/>
    </location>
</feature>
<dbReference type="CDD" id="cd07078">
    <property type="entry name" value="ALDH"/>
    <property type="match status" value="1"/>
</dbReference>
<dbReference type="Gene3D" id="3.40.309.10">
    <property type="entry name" value="Aldehyde Dehydrogenase, Chain A, domain 2"/>
    <property type="match status" value="1"/>
</dbReference>
<keyword evidence="8" id="KW-1185">Reference proteome</keyword>
<dbReference type="InterPro" id="IPR015590">
    <property type="entry name" value="Aldehyde_DH_dom"/>
</dbReference>
<dbReference type="Pfam" id="PF00171">
    <property type="entry name" value="Aldedh"/>
    <property type="match status" value="1"/>
</dbReference>
<dbReference type="AlphaFoldDB" id="A0A0L0S0S0"/>
<feature type="domain" description="Aldehyde dehydrogenase" evidence="6">
    <location>
        <begin position="89"/>
        <end position="543"/>
    </location>
</feature>
<evidence type="ECO:0000256" key="3">
    <source>
        <dbReference type="PROSITE-ProRule" id="PRU10007"/>
    </source>
</evidence>
<evidence type="ECO:0000259" key="6">
    <source>
        <dbReference type="Pfam" id="PF00171"/>
    </source>
</evidence>
<gene>
    <name evidence="7" type="ORF">AMAG_02003</name>
</gene>
<evidence type="ECO:0000313" key="7">
    <source>
        <dbReference type="EMBL" id="KNE56168.1"/>
    </source>
</evidence>
<name>A0A0L0S0S0_ALLM3</name>
<reference evidence="8" key="2">
    <citation type="submission" date="2009-11" db="EMBL/GenBank/DDBJ databases">
        <title>The Genome Sequence of Allomyces macrogynus strain ATCC 38327.</title>
        <authorList>
            <consortium name="The Broad Institute Genome Sequencing Platform"/>
            <person name="Russ C."/>
            <person name="Cuomo C."/>
            <person name="Shea T."/>
            <person name="Young S.K."/>
            <person name="Zeng Q."/>
            <person name="Koehrsen M."/>
            <person name="Haas B."/>
            <person name="Borodovsky M."/>
            <person name="Guigo R."/>
            <person name="Alvarado L."/>
            <person name="Berlin A."/>
            <person name="Borenstein D."/>
            <person name="Chen Z."/>
            <person name="Engels R."/>
            <person name="Freedman E."/>
            <person name="Gellesch M."/>
            <person name="Goldberg J."/>
            <person name="Griggs A."/>
            <person name="Gujja S."/>
            <person name="Heiman D."/>
            <person name="Hepburn T."/>
            <person name="Howarth C."/>
            <person name="Jen D."/>
            <person name="Larson L."/>
            <person name="Lewis B."/>
            <person name="Mehta T."/>
            <person name="Park D."/>
            <person name="Pearson M."/>
            <person name="Roberts A."/>
            <person name="Saif S."/>
            <person name="Shenoy N."/>
            <person name="Sisk P."/>
            <person name="Stolte C."/>
            <person name="Sykes S."/>
            <person name="Walk T."/>
            <person name="White J."/>
            <person name="Yandava C."/>
            <person name="Burger G."/>
            <person name="Gray M.W."/>
            <person name="Holland P.W.H."/>
            <person name="King N."/>
            <person name="Lang F.B.F."/>
            <person name="Roger A.J."/>
            <person name="Ruiz-Trillo I."/>
            <person name="Lander E."/>
            <person name="Nusbaum C."/>
        </authorList>
    </citation>
    <scope>NUCLEOTIDE SEQUENCE [LARGE SCALE GENOMIC DNA]</scope>
    <source>
        <strain evidence="8">ATCC 38327</strain>
    </source>
</reference>
<dbReference type="FunFam" id="3.40.605.10:FF:000007">
    <property type="entry name" value="NAD/NADP-dependent betaine aldehyde dehydrogenase"/>
    <property type="match status" value="1"/>
</dbReference>